<keyword evidence="1" id="KW-0479">Metal-binding</keyword>
<dbReference type="EMBL" id="CAFBIY010000054">
    <property type="protein sequence ID" value="CAB4850426.1"/>
    <property type="molecule type" value="Genomic_DNA"/>
</dbReference>
<dbReference type="EMBL" id="CAESGF010000006">
    <property type="protein sequence ID" value="CAB4363622.1"/>
    <property type="molecule type" value="Genomic_DNA"/>
</dbReference>
<dbReference type="GO" id="GO:0016020">
    <property type="term" value="C:membrane"/>
    <property type="evidence" value="ECO:0007669"/>
    <property type="project" value="TreeGrafter"/>
</dbReference>
<evidence type="ECO:0000313" key="8">
    <source>
        <dbReference type="EMBL" id="CAB4928045.1"/>
    </source>
</evidence>
<evidence type="ECO:0000313" key="4">
    <source>
        <dbReference type="EMBL" id="CAB4363622.1"/>
    </source>
</evidence>
<evidence type="ECO:0000313" key="9">
    <source>
        <dbReference type="EMBL" id="CAB5010722.1"/>
    </source>
</evidence>
<proteinExistence type="predicted"/>
<evidence type="ECO:0000259" key="3">
    <source>
        <dbReference type="PROSITE" id="PS51677"/>
    </source>
</evidence>
<dbReference type="CDD" id="cd10917">
    <property type="entry name" value="CE4_NodB_like_6s_7s"/>
    <property type="match status" value="1"/>
</dbReference>
<dbReference type="GO" id="GO:0016810">
    <property type="term" value="F:hydrolase activity, acting on carbon-nitrogen (but not peptide) bonds"/>
    <property type="evidence" value="ECO:0007669"/>
    <property type="project" value="InterPro"/>
</dbReference>
<dbReference type="EMBL" id="CAEZYF010000006">
    <property type="protein sequence ID" value="CAB4720816.1"/>
    <property type="molecule type" value="Genomic_DNA"/>
</dbReference>
<dbReference type="EMBL" id="CAFAAV010000206">
    <property type="protein sequence ID" value="CAB4832250.1"/>
    <property type="molecule type" value="Genomic_DNA"/>
</dbReference>
<reference evidence="7" key="1">
    <citation type="submission" date="2020-05" db="EMBL/GenBank/DDBJ databases">
        <authorList>
            <person name="Chiriac C."/>
            <person name="Salcher M."/>
            <person name="Ghai R."/>
            <person name="Kavagutti S V."/>
        </authorList>
    </citation>
    <scope>NUCLEOTIDE SEQUENCE</scope>
</reference>
<dbReference type="InterPro" id="IPR002509">
    <property type="entry name" value="NODB_dom"/>
</dbReference>
<evidence type="ECO:0000256" key="2">
    <source>
        <dbReference type="ARBA" id="ARBA00022801"/>
    </source>
</evidence>
<organism evidence="7">
    <name type="scientific">freshwater metagenome</name>
    <dbReference type="NCBI Taxonomy" id="449393"/>
    <lineage>
        <taxon>unclassified sequences</taxon>
        <taxon>metagenomes</taxon>
        <taxon>ecological metagenomes</taxon>
    </lineage>
</organism>
<dbReference type="Gene3D" id="3.20.20.370">
    <property type="entry name" value="Glycoside hydrolase/deacetylase"/>
    <property type="match status" value="1"/>
</dbReference>
<dbReference type="EMBL" id="CAFBMT010000006">
    <property type="protein sequence ID" value="CAB4928045.1"/>
    <property type="molecule type" value="Genomic_DNA"/>
</dbReference>
<keyword evidence="2" id="KW-0378">Hydrolase</keyword>
<dbReference type="GO" id="GO:0005975">
    <property type="term" value="P:carbohydrate metabolic process"/>
    <property type="evidence" value="ECO:0007669"/>
    <property type="project" value="InterPro"/>
</dbReference>
<evidence type="ECO:0000313" key="6">
    <source>
        <dbReference type="EMBL" id="CAB4832250.1"/>
    </source>
</evidence>
<dbReference type="Pfam" id="PF01522">
    <property type="entry name" value="Polysacc_deac_1"/>
    <property type="match status" value="1"/>
</dbReference>
<gene>
    <name evidence="5" type="ORF">UFOPK2656_01325</name>
    <name evidence="6" type="ORF">UFOPK3099_02218</name>
    <name evidence="7" type="ORF">UFOPK3267_01177</name>
    <name evidence="8" type="ORF">UFOPK3651_01290</name>
    <name evidence="9" type="ORF">UFOPK3931_02798</name>
    <name evidence="4" type="ORF">UFOPK4189_01398</name>
</gene>
<feature type="domain" description="NodB homology" evidence="3">
    <location>
        <begin position="80"/>
        <end position="258"/>
    </location>
</feature>
<evidence type="ECO:0000313" key="7">
    <source>
        <dbReference type="EMBL" id="CAB4850426.1"/>
    </source>
</evidence>
<dbReference type="GO" id="GO:0046872">
    <property type="term" value="F:metal ion binding"/>
    <property type="evidence" value="ECO:0007669"/>
    <property type="project" value="UniProtKB-KW"/>
</dbReference>
<dbReference type="AlphaFoldDB" id="A0A6J7BXH9"/>
<evidence type="ECO:0000313" key="5">
    <source>
        <dbReference type="EMBL" id="CAB4720816.1"/>
    </source>
</evidence>
<name>A0A6J7BXH9_9ZZZZ</name>
<sequence>MVAHERWRRIAVVPACILVVAALSAGSVVRPGTDPTPGPSDGSFSVAVRGARSQVIPLSALPLSCAPGSVVHSVDTGGAKLVAFGFDDGPWPYTTTAIMSAFEQRGARATFFMIGVHLLKYPDIGRSVAARGHEIGNHTVTHPYTAKTILPQIVPAAQLIASVTGVTPRLFRAPGLLSNAELQNGLATLGYCNIFASIFTGDAATWRPSAATICGRFKAGLRPGAIVLAHDGGGRHETTAAAVPCMLDAAIRSGYRIVTISELLASAAR</sequence>
<dbReference type="PANTHER" id="PTHR10587:SF133">
    <property type="entry name" value="CHITIN DEACETYLASE 1-RELATED"/>
    <property type="match status" value="1"/>
</dbReference>
<protein>
    <submittedName>
        <fullName evidence="7">Unannotated protein</fullName>
    </submittedName>
</protein>
<dbReference type="InterPro" id="IPR011330">
    <property type="entry name" value="Glyco_hydro/deAcase_b/a-brl"/>
</dbReference>
<accession>A0A6J7BXH9</accession>
<dbReference type="EMBL" id="CAFBOL010000108">
    <property type="protein sequence ID" value="CAB5010722.1"/>
    <property type="molecule type" value="Genomic_DNA"/>
</dbReference>
<dbReference type="PANTHER" id="PTHR10587">
    <property type="entry name" value="GLYCOSYL TRANSFERASE-RELATED"/>
    <property type="match status" value="1"/>
</dbReference>
<dbReference type="PROSITE" id="PS51677">
    <property type="entry name" value="NODB"/>
    <property type="match status" value="1"/>
</dbReference>
<dbReference type="SUPFAM" id="SSF88713">
    <property type="entry name" value="Glycoside hydrolase/deacetylase"/>
    <property type="match status" value="1"/>
</dbReference>
<dbReference type="InterPro" id="IPR050248">
    <property type="entry name" value="Polysacc_deacetylase_ArnD"/>
</dbReference>
<evidence type="ECO:0000256" key="1">
    <source>
        <dbReference type="ARBA" id="ARBA00022723"/>
    </source>
</evidence>